<protein>
    <submittedName>
        <fullName evidence="2">Uncharacterized protein</fullName>
    </submittedName>
</protein>
<evidence type="ECO:0000256" key="1">
    <source>
        <dbReference type="SAM" id="MobiDB-lite"/>
    </source>
</evidence>
<keyword evidence="4" id="KW-1185">Reference proteome</keyword>
<proteinExistence type="predicted"/>
<evidence type="ECO:0000313" key="3">
    <source>
        <dbReference type="EMBL" id="CAL1132952.1"/>
    </source>
</evidence>
<dbReference type="EMBL" id="CAMXCT020000498">
    <property type="protein sequence ID" value="CAL1132952.1"/>
    <property type="molecule type" value="Genomic_DNA"/>
</dbReference>
<feature type="compositionally biased region" description="Basic and acidic residues" evidence="1">
    <location>
        <begin position="250"/>
        <end position="260"/>
    </location>
</feature>
<accession>A0A9P1BTX3</accession>
<sequence length="470" mass="52618">MSTALAEIDAKGGVGDKSICAACDQEYSEKDFASRGGKRVTRYADHCPCCSLDLRKIMNAAKSEEGDAAGGPTTAGSNITHMDTLATSDWLRKLQREQPDEYKKVFKDFKDNVPNETGGRSKKRTPWKPKQLITTKVTEATKQSRFSNNFEDMRLGRFIEFFTKEADPDERMTEAEARISFLREPKKRVKVYSIKRQQMIEVEVVSVATGLTRHNEHIGAERHTATEVVETVNNEPTLKWMGKIASDDTKLDTDADAGREKKQKGQGSKKKDTDISTVRLRAATKLLNQRKLLAAMLQDSNEKCKAWFAEHQQLVDKTNDLVSKGVTEDRLLAESDVFGLEDNASVIKMIYAILARSKLLSLLGNGLPGCKDETEMTLDVLNAKLAEEISQDPFMQEQASKMIPWRELSDPEGLYAPCTSPTQIQEVETVHLERISHSKTAVAALKRSMKDRNNIVFMCPVMSGEWGNNS</sequence>
<reference evidence="2" key="1">
    <citation type="submission" date="2022-10" db="EMBL/GenBank/DDBJ databases">
        <authorList>
            <person name="Chen Y."/>
            <person name="Dougan E. K."/>
            <person name="Chan C."/>
            <person name="Rhodes N."/>
            <person name="Thang M."/>
        </authorList>
    </citation>
    <scope>NUCLEOTIDE SEQUENCE</scope>
</reference>
<name>A0A9P1BTX3_9DINO</name>
<evidence type="ECO:0000313" key="4">
    <source>
        <dbReference type="Proteomes" id="UP001152797"/>
    </source>
</evidence>
<dbReference type="Proteomes" id="UP001152797">
    <property type="component" value="Unassembled WGS sequence"/>
</dbReference>
<dbReference type="AlphaFoldDB" id="A0A9P1BTX3"/>
<dbReference type="EMBL" id="CAMXCT010000498">
    <property type="protein sequence ID" value="CAI3979577.1"/>
    <property type="molecule type" value="Genomic_DNA"/>
</dbReference>
<feature type="region of interest" description="Disordered" evidence="1">
    <location>
        <begin position="250"/>
        <end position="274"/>
    </location>
</feature>
<comment type="caution">
    <text evidence="2">The sequence shown here is derived from an EMBL/GenBank/DDBJ whole genome shotgun (WGS) entry which is preliminary data.</text>
</comment>
<dbReference type="EMBL" id="CAMXCT030000498">
    <property type="protein sequence ID" value="CAL4766889.1"/>
    <property type="molecule type" value="Genomic_DNA"/>
</dbReference>
<evidence type="ECO:0000313" key="2">
    <source>
        <dbReference type="EMBL" id="CAI3979577.1"/>
    </source>
</evidence>
<gene>
    <name evidence="2" type="ORF">C1SCF055_LOCUS7517</name>
</gene>
<reference evidence="3" key="2">
    <citation type="submission" date="2024-04" db="EMBL/GenBank/DDBJ databases">
        <authorList>
            <person name="Chen Y."/>
            <person name="Shah S."/>
            <person name="Dougan E. K."/>
            <person name="Thang M."/>
            <person name="Chan C."/>
        </authorList>
    </citation>
    <scope>NUCLEOTIDE SEQUENCE [LARGE SCALE GENOMIC DNA]</scope>
</reference>
<organism evidence="2">
    <name type="scientific">Cladocopium goreaui</name>
    <dbReference type="NCBI Taxonomy" id="2562237"/>
    <lineage>
        <taxon>Eukaryota</taxon>
        <taxon>Sar</taxon>
        <taxon>Alveolata</taxon>
        <taxon>Dinophyceae</taxon>
        <taxon>Suessiales</taxon>
        <taxon>Symbiodiniaceae</taxon>
        <taxon>Cladocopium</taxon>
    </lineage>
</organism>